<reference evidence="2 3" key="1">
    <citation type="submission" date="2018-09" db="EMBL/GenBank/DDBJ databases">
        <title>The draft genome of Acinetobacter spp. strains.</title>
        <authorList>
            <person name="Qin J."/>
            <person name="Feng Y."/>
            <person name="Zong Z."/>
        </authorList>
    </citation>
    <scope>NUCLEOTIDE SEQUENCE [LARGE SCALE GENOMIC DNA]</scope>
    <source>
        <strain evidence="2 3">WCHAc060115</strain>
    </source>
</reference>
<keyword evidence="3" id="KW-1185">Reference proteome</keyword>
<dbReference type="InterPro" id="IPR009839">
    <property type="entry name" value="SseB_N"/>
</dbReference>
<dbReference type="Pfam" id="PF07179">
    <property type="entry name" value="SseB"/>
    <property type="match status" value="1"/>
</dbReference>
<evidence type="ECO:0000313" key="2">
    <source>
        <dbReference type="EMBL" id="RKG35887.1"/>
    </source>
</evidence>
<protein>
    <submittedName>
        <fullName evidence="2">Enhanced serine sensitivity protein SseB</fullName>
    </submittedName>
</protein>
<dbReference type="EMBL" id="RAXT01000054">
    <property type="protein sequence ID" value="RKG35887.1"/>
    <property type="molecule type" value="Genomic_DNA"/>
</dbReference>
<accession>A0A3A8ELU6</accession>
<proteinExistence type="predicted"/>
<evidence type="ECO:0000259" key="1">
    <source>
        <dbReference type="Pfam" id="PF07179"/>
    </source>
</evidence>
<name>A0A3A8ELU6_9GAMM</name>
<dbReference type="Proteomes" id="UP000280405">
    <property type="component" value="Unassembled WGS sequence"/>
</dbReference>
<evidence type="ECO:0000313" key="3">
    <source>
        <dbReference type="Proteomes" id="UP000280405"/>
    </source>
</evidence>
<dbReference type="RefSeq" id="WP_120385090.1">
    <property type="nucleotide sequence ID" value="NZ_RAXT01000054.1"/>
</dbReference>
<sequence length="121" mass="13927">MLDLQQLFTQTQEDYTLIPDFIEQLLISDIYCLATQNHSQKVEFRVLETPEGEQAIPFFLSLDIIQRDIGEDVEYLIINARQFFEMTQGATLVLNPTSPLSKEFQPDEIKAILEIASEESN</sequence>
<organism evidence="2 3">
    <name type="scientific">Acinetobacter rongchengensis</name>
    <dbReference type="NCBI Taxonomy" id="2419601"/>
    <lineage>
        <taxon>Bacteria</taxon>
        <taxon>Pseudomonadati</taxon>
        <taxon>Pseudomonadota</taxon>
        <taxon>Gammaproteobacteria</taxon>
        <taxon>Moraxellales</taxon>
        <taxon>Moraxellaceae</taxon>
        <taxon>Acinetobacter</taxon>
    </lineage>
</organism>
<feature type="domain" description="SseB protein N-terminal" evidence="1">
    <location>
        <begin position="18"/>
        <end position="110"/>
    </location>
</feature>
<comment type="caution">
    <text evidence="2">The sequence shown here is derived from an EMBL/GenBank/DDBJ whole genome shotgun (WGS) entry which is preliminary data.</text>
</comment>
<dbReference type="AlphaFoldDB" id="A0A3A8ELU6"/>
<dbReference type="OrthoDB" id="5622177at2"/>
<gene>
    <name evidence="2" type="ORF">D7V20_16025</name>
</gene>